<reference evidence="2 3" key="1">
    <citation type="submission" date="2024-04" db="EMBL/GenBank/DDBJ databases">
        <title>Draft genome sequence of Sessilibacter corallicola NBRC 116591.</title>
        <authorList>
            <person name="Miyakawa T."/>
            <person name="Kusuya Y."/>
            <person name="Miura T."/>
        </authorList>
    </citation>
    <scope>NUCLEOTIDE SEQUENCE [LARGE SCALE GENOMIC DNA]</scope>
    <source>
        <strain evidence="2 3">KU-00831-HH</strain>
    </source>
</reference>
<dbReference type="InterPro" id="IPR003111">
    <property type="entry name" value="Lon_prtase_N"/>
</dbReference>
<sequence length="196" mass="22113">MNAMSENLPLFPLNTLLVPEMVLPLQIFEQRYLRLIKDCLKNNVGFGVVPIRDGHEVGQVAMIYDIGVHAEIVDWSQGENGLLNIKVAGGRKFKVLKTSLEDDQLMQSEVEYLPEEADDSIPSEFDGLNEMYDTLCDHPQVQILNLPKAISARQLGWFLSMLLPINRAQQVDLLKMQAPVERLEALADIIDRLGQD</sequence>
<proteinExistence type="predicted"/>
<dbReference type="Gene3D" id="2.30.130.40">
    <property type="entry name" value="LON domain-like"/>
    <property type="match status" value="1"/>
</dbReference>
<comment type="caution">
    <text evidence="2">The sequence shown here is derived from an EMBL/GenBank/DDBJ whole genome shotgun (WGS) entry which is preliminary data.</text>
</comment>
<dbReference type="SUPFAM" id="SSF88697">
    <property type="entry name" value="PUA domain-like"/>
    <property type="match status" value="1"/>
</dbReference>
<feature type="domain" description="Lon N-terminal" evidence="1">
    <location>
        <begin position="8"/>
        <end position="194"/>
    </location>
</feature>
<dbReference type="Proteomes" id="UP001465153">
    <property type="component" value="Unassembled WGS sequence"/>
</dbReference>
<protein>
    <submittedName>
        <fullName evidence="2">LON peptidase substrate-binding domain-containing protein</fullName>
    </submittedName>
</protein>
<dbReference type="Pfam" id="PF02190">
    <property type="entry name" value="LON_substr_bdg"/>
    <property type="match status" value="1"/>
</dbReference>
<gene>
    <name evidence="2" type="ORF">NBRC116591_25980</name>
</gene>
<dbReference type="InterPro" id="IPR046336">
    <property type="entry name" value="Lon_prtase_N_sf"/>
</dbReference>
<evidence type="ECO:0000313" key="2">
    <source>
        <dbReference type="EMBL" id="GAA6168787.1"/>
    </source>
</evidence>
<keyword evidence="3" id="KW-1185">Reference proteome</keyword>
<dbReference type="InterPro" id="IPR015947">
    <property type="entry name" value="PUA-like_sf"/>
</dbReference>
<dbReference type="PANTHER" id="PTHR46732">
    <property type="entry name" value="ATP-DEPENDENT PROTEASE LA (LON) DOMAIN PROTEIN"/>
    <property type="match status" value="1"/>
</dbReference>
<organism evidence="2 3">
    <name type="scientific">Sessilibacter corallicola</name>
    <dbReference type="NCBI Taxonomy" id="2904075"/>
    <lineage>
        <taxon>Bacteria</taxon>
        <taxon>Pseudomonadati</taxon>
        <taxon>Pseudomonadota</taxon>
        <taxon>Gammaproteobacteria</taxon>
        <taxon>Cellvibrionales</taxon>
        <taxon>Cellvibrionaceae</taxon>
        <taxon>Sessilibacter</taxon>
    </lineage>
</organism>
<evidence type="ECO:0000313" key="3">
    <source>
        <dbReference type="Proteomes" id="UP001465153"/>
    </source>
</evidence>
<dbReference type="PANTHER" id="PTHR46732:SF8">
    <property type="entry name" value="ATP-DEPENDENT PROTEASE LA (LON) DOMAIN PROTEIN"/>
    <property type="match status" value="1"/>
</dbReference>
<dbReference type="EMBL" id="BAABWN010000008">
    <property type="protein sequence ID" value="GAA6168787.1"/>
    <property type="molecule type" value="Genomic_DNA"/>
</dbReference>
<dbReference type="PROSITE" id="PS51787">
    <property type="entry name" value="LON_N"/>
    <property type="match status" value="1"/>
</dbReference>
<evidence type="ECO:0000259" key="1">
    <source>
        <dbReference type="PROSITE" id="PS51787"/>
    </source>
</evidence>
<accession>A0ABQ0AAV6</accession>
<name>A0ABQ0AAV6_9GAMM</name>
<dbReference type="SMART" id="SM00464">
    <property type="entry name" value="LON"/>
    <property type="match status" value="1"/>
</dbReference>